<dbReference type="EMBL" id="FOLO01000010">
    <property type="protein sequence ID" value="SFC48113.1"/>
    <property type="molecule type" value="Genomic_DNA"/>
</dbReference>
<organism evidence="6 7">
    <name type="scientific">Pseudoalteromonas denitrificans DSM 6059</name>
    <dbReference type="NCBI Taxonomy" id="1123010"/>
    <lineage>
        <taxon>Bacteria</taxon>
        <taxon>Pseudomonadati</taxon>
        <taxon>Pseudomonadota</taxon>
        <taxon>Gammaproteobacteria</taxon>
        <taxon>Alteromonadales</taxon>
        <taxon>Pseudoalteromonadaceae</taxon>
        <taxon>Pseudoalteromonas</taxon>
    </lineage>
</organism>
<evidence type="ECO:0000313" key="6">
    <source>
        <dbReference type="EMBL" id="SFC48113.1"/>
    </source>
</evidence>
<dbReference type="Gene3D" id="1.10.10.10">
    <property type="entry name" value="Winged helix-like DNA-binding domain superfamily/Winged helix DNA-binding domain"/>
    <property type="match status" value="1"/>
</dbReference>
<feature type="DNA-binding region" description="OmpR/PhoB-type" evidence="3">
    <location>
        <begin position="14"/>
        <end position="112"/>
    </location>
</feature>
<dbReference type="InterPro" id="IPR036388">
    <property type="entry name" value="WH-like_DNA-bd_sf"/>
</dbReference>
<gene>
    <name evidence="6" type="ORF">SAMN02745724_01761</name>
</gene>
<keyword evidence="4" id="KW-1133">Transmembrane helix</keyword>
<dbReference type="PROSITE" id="PS51755">
    <property type="entry name" value="OMPR_PHOB"/>
    <property type="match status" value="1"/>
</dbReference>
<dbReference type="Pfam" id="PF07676">
    <property type="entry name" value="PD40"/>
    <property type="match status" value="2"/>
</dbReference>
<dbReference type="SUPFAM" id="SSF69304">
    <property type="entry name" value="Tricorn protease N-terminal domain"/>
    <property type="match status" value="1"/>
</dbReference>
<dbReference type="InterPro" id="IPR011042">
    <property type="entry name" value="6-blade_b-propeller_TolB-like"/>
</dbReference>
<name>A0A1I1JQH0_9GAMM</name>
<dbReference type="Gene3D" id="2.120.10.30">
    <property type="entry name" value="TolB, C-terminal domain"/>
    <property type="match status" value="2"/>
</dbReference>
<protein>
    <submittedName>
        <fullName evidence="6">DNA-binding winged helix-turn-helix (WHTH) domain-containing protein</fullName>
    </submittedName>
</protein>
<dbReference type="GO" id="GO:0000160">
    <property type="term" value="P:phosphorelay signal transduction system"/>
    <property type="evidence" value="ECO:0007669"/>
    <property type="project" value="InterPro"/>
</dbReference>
<keyword evidence="7" id="KW-1185">Reference proteome</keyword>
<comment type="similarity">
    <text evidence="1">Belongs to the TolB family.</text>
</comment>
<keyword evidence="4" id="KW-0472">Membrane</keyword>
<reference evidence="6 7" key="1">
    <citation type="submission" date="2016-10" db="EMBL/GenBank/DDBJ databases">
        <authorList>
            <person name="de Groot N.N."/>
        </authorList>
    </citation>
    <scope>NUCLEOTIDE SEQUENCE [LARGE SCALE GENOMIC DNA]</scope>
    <source>
        <strain evidence="6 7">DSM 6059</strain>
    </source>
</reference>
<dbReference type="Proteomes" id="UP000198862">
    <property type="component" value="Unassembled WGS sequence"/>
</dbReference>
<dbReference type="SUPFAM" id="SSF82171">
    <property type="entry name" value="DPP6 N-terminal domain-like"/>
    <property type="match status" value="1"/>
</dbReference>
<dbReference type="InterPro" id="IPR016032">
    <property type="entry name" value="Sig_transdc_resp-reg_C-effctor"/>
</dbReference>
<dbReference type="CDD" id="cd00383">
    <property type="entry name" value="trans_reg_C"/>
    <property type="match status" value="1"/>
</dbReference>
<evidence type="ECO:0000256" key="2">
    <source>
        <dbReference type="ARBA" id="ARBA00023125"/>
    </source>
</evidence>
<proteinExistence type="inferred from homology"/>
<dbReference type="OrthoDB" id="9782895at2"/>
<evidence type="ECO:0000259" key="5">
    <source>
        <dbReference type="PROSITE" id="PS51755"/>
    </source>
</evidence>
<dbReference type="AlphaFoldDB" id="A0A1I1JQH0"/>
<dbReference type="InterPro" id="IPR011659">
    <property type="entry name" value="WD40"/>
</dbReference>
<keyword evidence="4" id="KW-0812">Transmembrane</keyword>
<accession>A0A1I1JQH0</accession>
<evidence type="ECO:0000256" key="1">
    <source>
        <dbReference type="ARBA" id="ARBA00009820"/>
    </source>
</evidence>
<feature type="domain" description="OmpR/PhoB-type" evidence="5">
    <location>
        <begin position="14"/>
        <end position="112"/>
    </location>
</feature>
<sequence>MGCSSFDLQNKLCSSPFYLNNILVSPELSELLIDEKVIKLEPKVMAVLVMLAENDGQVISRKTLMDEVWHGLVVGDEVVTRTIFELRRAFSDSAKNPLYFATISKKGYRCQVSPQRLPIENNLKNNSQFKKYYFSLIFICIGVLLVIPYIYSKDILADQTKPSIKPQQPIQSQPETSLPGLEREPAISKNGQWLAFIHSSPQDKQDNVFIKNLITSEVIQLTKNASKEAYPQWSDDGKTVVFVRCKLKNECRIVSKQLDDLTENIIYRNEKAISCLAWSEPLNMMIFCQKNNASLVGSHLRGIDIVSHKMRSEKSEIYQSYKLFPKLDYLYYQERTPIFTRDGKTLVFVRGLAGNKSEVIKYDFKHAHTETLFTSKSFISHLTLSRTENFLLFSHIQQSRWGLWYTILNSEQQQKKLSPLLVSSDKSTLRQPVINPINDRVYYMKSRGQRDIIHHDINENTNMSLVSSTANDYDGQFSNHTDQLAFISNRTGAQEVWLANAKGKDQQRLTTQEFDRIDQIHWSKDDKKLAIQINKDKQNYLFIIDVSSKRTIKKIKLKPYEQIITWSTDNTSFVLGYLSGKEYSLFRLYLVDNSRKRLVKDAGPLALESESGSVLYYYNYKAQALHKLNLVSAQDEIISNNIQIKHFTNAEFSADNFYYIDDKNYQIQKVNLTTGQRKVMNNILPSNARLSNVGFNVNTGIKNEFMLFDVVSNSQGSIRSFKLPYSLH</sequence>
<dbReference type="STRING" id="1123010.SAMN02745724_01761"/>
<dbReference type="RefSeq" id="WP_091982856.1">
    <property type="nucleotide sequence ID" value="NZ_FOLO01000010.1"/>
</dbReference>
<dbReference type="SUPFAM" id="SSF46894">
    <property type="entry name" value="C-terminal effector domain of the bipartite response regulators"/>
    <property type="match status" value="1"/>
</dbReference>
<evidence type="ECO:0000256" key="4">
    <source>
        <dbReference type="SAM" id="Phobius"/>
    </source>
</evidence>
<evidence type="ECO:0000313" key="7">
    <source>
        <dbReference type="Proteomes" id="UP000198862"/>
    </source>
</evidence>
<evidence type="ECO:0000256" key="3">
    <source>
        <dbReference type="PROSITE-ProRule" id="PRU01091"/>
    </source>
</evidence>
<keyword evidence="2 3" id="KW-0238">DNA-binding</keyword>
<dbReference type="Pfam" id="PF00486">
    <property type="entry name" value="Trans_reg_C"/>
    <property type="match status" value="1"/>
</dbReference>
<dbReference type="InterPro" id="IPR001867">
    <property type="entry name" value="OmpR/PhoB-type_DNA-bd"/>
</dbReference>
<dbReference type="SMART" id="SM00862">
    <property type="entry name" value="Trans_reg_C"/>
    <property type="match status" value="1"/>
</dbReference>
<dbReference type="GO" id="GO:0003677">
    <property type="term" value="F:DNA binding"/>
    <property type="evidence" value="ECO:0007669"/>
    <property type="project" value="UniProtKB-UniRule"/>
</dbReference>
<dbReference type="GO" id="GO:0006355">
    <property type="term" value="P:regulation of DNA-templated transcription"/>
    <property type="evidence" value="ECO:0007669"/>
    <property type="project" value="InterPro"/>
</dbReference>
<feature type="transmembrane region" description="Helical" evidence="4">
    <location>
        <begin position="132"/>
        <end position="151"/>
    </location>
</feature>
<dbReference type="PANTHER" id="PTHR36842">
    <property type="entry name" value="PROTEIN TOLB HOMOLOG"/>
    <property type="match status" value="1"/>
</dbReference>